<feature type="transmembrane region" description="Helical" evidence="9">
    <location>
        <begin position="796"/>
        <end position="813"/>
    </location>
</feature>
<dbReference type="OrthoDB" id="6630619at2759"/>
<evidence type="ECO:0000259" key="10">
    <source>
        <dbReference type="PROSITE" id="PS50042"/>
    </source>
</evidence>
<feature type="DNA-binding region" description="Homeobox" evidence="6">
    <location>
        <begin position="541"/>
        <end position="600"/>
    </location>
</feature>
<reference evidence="12 13" key="1">
    <citation type="submission" date="2020-02" db="EMBL/GenBank/DDBJ databases">
        <authorList>
            <person name="Ferguson B K."/>
        </authorList>
    </citation>
    <scope>NUCLEOTIDE SEQUENCE [LARGE SCALE GENOMIC DNA]</scope>
</reference>
<dbReference type="Pfam" id="PF00046">
    <property type="entry name" value="Homeodomain"/>
    <property type="match status" value="1"/>
</dbReference>
<dbReference type="SUPFAM" id="SSF46689">
    <property type="entry name" value="Homeodomain-like"/>
    <property type="match status" value="1"/>
</dbReference>
<dbReference type="PROSITE" id="PS00032">
    <property type="entry name" value="ANTENNAPEDIA"/>
    <property type="match status" value="1"/>
</dbReference>
<feature type="transmembrane region" description="Helical" evidence="9">
    <location>
        <begin position="959"/>
        <end position="981"/>
    </location>
</feature>
<dbReference type="GO" id="GO:0000978">
    <property type="term" value="F:RNA polymerase II cis-regulatory region sequence-specific DNA binding"/>
    <property type="evidence" value="ECO:0007669"/>
    <property type="project" value="TreeGrafter"/>
</dbReference>
<dbReference type="InterPro" id="IPR018488">
    <property type="entry name" value="cNMP-bd_CS"/>
</dbReference>
<dbReference type="EMBL" id="CADCXU010001978">
    <property type="protein sequence ID" value="CAA9994413.1"/>
    <property type="molecule type" value="Genomic_DNA"/>
</dbReference>
<feature type="transmembrane region" description="Helical" evidence="9">
    <location>
        <begin position="1413"/>
        <end position="1435"/>
    </location>
</feature>
<evidence type="ECO:0000256" key="8">
    <source>
        <dbReference type="SAM" id="MobiDB-lite"/>
    </source>
</evidence>
<evidence type="ECO:0000259" key="11">
    <source>
        <dbReference type="PROSITE" id="PS50071"/>
    </source>
</evidence>
<feature type="transmembrane region" description="Helical" evidence="9">
    <location>
        <begin position="1045"/>
        <end position="1068"/>
    </location>
</feature>
<feature type="transmembrane region" description="Helical" evidence="9">
    <location>
        <begin position="769"/>
        <end position="789"/>
    </location>
</feature>
<evidence type="ECO:0000256" key="9">
    <source>
        <dbReference type="SAM" id="Phobius"/>
    </source>
</evidence>
<feature type="domain" description="Homeobox" evidence="11">
    <location>
        <begin position="539"/>
        <end position="599"/>
    </location>
</feature>
<sequence>MFGQITDKNDTEVFVFMCNAALMVHGATACKYGSRCHMPIHLSSISFPGCASSFVEDVFSSLLSPQDCPGLVSSNRPKSSNIVKCIRHSTIDDHLHGGSLEVDESRKIVVWDMMAEGVTECAEHDGVLGSDWPIDSEGDSIRRETRHKAPSVGRGFPSTDREALRTGGIRDGAPQESAGSVFDCHEPPTSVMSSFLMNTPSYHQGVLVDPKFPPTEEYSQSNYISSDFFNAHYNNGNVYGNQYGPPQYGGYPNYYHHHMAPQDVHHLVPEGPPLPCPPPQMPPLDVSPKSSPPPTMTAPIGGGGGGDDSDDQDTLEEDELLMMDDNSSPLTIDESSESGDRVIYPWMRKIHVAGVVFEFRFARLYSQVVYQKRSEWCYPQSGRVGIVSNCCKRSRSTCLLLESSNVVGHKKYPLILQVVVGRQSQRSRQQLSLSPGLDSSYKTLSLQGLYTEASTWPNRLSLDLYTFCGVPSEGSSIRYGEIGRIFLSERPLGSRMKDEQEAVEYLLNQNAQTSGESRVTRPKLASIQESTNGSYQPGMEPKRQRTAYTRHQILELEKEFHFNRYLSRRRRIEIAHTLCLSERQIKIWFQNRRMKWKKDNKLPNTKNVRRKNGQPPVKKSRPRASDRRRQEGQNMAEELSPAGNVNVQGGGSGPLSELHISADTGVYQNPQTNLTSLGQQLTPLQPSIHPACGPIHQPPLPIKTSDYGLTARDQNPHKGQQYVVAKMTLYQQATLVTGSAISLGSKSKSEDTVGPGLPPLQGLDETVRALTLIFIYVLILFAAGCSKLIYNYIMPYVVYAFVLLTGWAVGYFSPSHLTLDWRNAFMDDALIMNCLPIIYFNATYKIDYHTLMNSLWLILLVSIPLLFYHYAIMILITYSVLNDRLEWTFTVITLFSIGTGPIHVDHCVSELNKVQGQMRVLQLVLLGERLVSFAVGSFMRSKIKMYHNPNFPHQYESSPMLSAIGWTVLSICAAILAAHVYKFSMRYFYKNNDAQATMAIFFMYLLFWATNFLKGNGGISVLVFGISVGYMKIKYSSSSERFFSKFWDLANFIATSLIFATVGFYLGATPHRRKLSLGGLVFLIYIIVVVARGLGFMTVYPIVKRFGLQITLKHFVIATIGVSRSPLAVAFAYLDRTFSHGYTLVLICTIVYLASTFFNIVLLQKYLDFFGMYKMSHSRLVNMNVAMAQVNESREKVIRSLKMDRLIADSNWLLVDSITRLSHPYRYILDDHIVDLSIKGLKTSRTLRCIECTTENDIPPTALELEDMILEAKQRILKAQLVCFAKQHENGTLTRQGFTILNDLVEGATVKEDPILSFKDLRIQRQGTRTLKFLKVIFGNLFTITSVTHRYIPTNFIRATCFRICSLRSYNTVMACLSLVDLVILVYALQLYYRGGDQSSSVSIVIQTFDISFFTIFLIDFMINVLGIGVVQYFSKHVNNVEFALGLLIRVNQIAMYLHTCYVKKKIVNVFTASAVIFVQKTLMLARISRIYVFIVALIPKVMVLIDKKLDQDLIRWYDIGKAYMISLNRVAYFLNHISDNEVVHNALLTAVEKDRELITRELGLIQKDRETIAISNKTLHAIRHVIISMGDCISSMKDEGLLDPTENRSLQTSVEKVKRRLLNFSLVPPCSPESLLHQVSWLFDDNETCSFFLKHARLSSYNEFEKIIYYGDDAVGLYVIVSGMVRVNFISSDRSVTELKTHGIIPNCDYFTNLNFSKNQIELAVSGNLLGEYGVVTGRRYDMDVVCETRVQLYYIPWQILKTVIHDSGNAAFLQAKIWKSIGVRMAIHLLHTTSRFRGWQDNKILMYLQRGIVPSLDCVESLHLSEFVDDVILIEGKVMDQATRTVFTAPVCIPRLSSQKLILPGTSHWDTKNAVTPKLLLIPNQEAEMDDIMSNEGLFKYAYQENMDKRKAIECASHSSPGYASR</sequence>
<dbReference type="PANTHER" id="PTHR45771">
    <property type="entry name" value="HOMEOTIC PROTEIN DEFORMED"/>
    <property type="match status" value="1"/>
</dbReference>
<feature type="compositionally biased region" description="Pro residues" evidence="8">
    <location>
        <begin position="270"/>
        <end position="282"/>
    </location>
</feature>
<feature type="transmembrane region" description="Helical" evidence="9">
    <location>
        <begin position="825"/>
        <end position="844"/>
    </location>
</feature>
<dbReference type="PROSITE" id="PS50071">
    <property type="entry name" value="HOMEOBOX_2"/>
    <property type="match status" value="1"/>
</dbReference>
<organism evidence="12 13">
    <name type="scientific">Nesidiocoris tenuis</name>
    <dbReference type="NCBI Taxonomy" id="355587"/>
    <lineage>
        <taxon>Eukaryota</taxon>
        <taxon>Metazoa</taxon>
        <taxon>Ecdysozoa</taxon>
        <taxon>Arthropoda</taxon>
        <taxon>Hexapoda</taxon>
        <taxon>Insecta</taxon>
        <taxon>Pterygota</taxon>
        <taxon>Neoptera</taxon>
        <taxon>Paraneoptera</taxon>
        <taxon>Hemiptera</taxon>
        <taxon>Heteroptera</taxon>
        <taxon>Panheteroptera</taxon>
        <taxon>Cimicomorpha</taxon>
        <taxon>Miridae</taxon>
        <taxon>Dicyphina</taxon>
        <taxon>Nesidiocoris</taxon>
    </lineage>
</organism>
<feature type="transmembrane region" description="Helical" evidence="9">
    <location>
        <begin position="1372"/>
        <end position="1393"/>
    </location>
</feature>
<keyword evidence="2" id="KW-0217">Developmental protein</keyword>
<feature type="transmembrane region" description="Helical" evidence="9">
    <location>
        <begin position="1140"/>
        <end position="1163"/>
    </location>
</feature>
<evidence type="ECO:0000313" key="12">
    <source>
        <dbReference type="EMBL" id="CAA9994413.1"/>
    </source>
</evidence>
<feature type="transmembrane region" description="Helical" evidence="9">
    <location>
        <begin position="1489"/>
        <end position="1506"/>
    </location>
</feature>
<dbReference type="PROSITE" id="PS00888">
    <property type="entry name" value="CNMP_BINDING_1"/>
    <property type="match status" value="1"/>
</dbReference>
<evidence type="ECO:0000256" key="6">
    <source>
        <dbReference type="PROSITE-ProRule" id="PRU00108"/>
    </source>
</evidence>
<feature type="transmembrane region" description="Helical" evidence="9">
    <location>
        <begin position="856"/>
        <end position="881"/>
    </location>
</feature>
<dbReference type="GO" id="GO:0005654">
    <property type="term" value="C:nucleoplasm"/>
    <property type="evidence" value="ECO:0007669"/>
    <property type="project" value="TreeGrafter"/>
</dbReference>
<dbReference type="SUPFAM" id="SSF51206">
    <property type="entry name" value="cAMP-binding domain-like"/>
    <property type="match status" value="1"/>
</dbReference>
<dbReference type="PRINTS" id="PR00024">
    <property type="entry name" value="HOMEOBOX"/>
</dbReference>
<keyword evidence="13" id="KW-1185">Reference proteome</keyword>
<dbReference type="CDD" id="cd00038">
    <property type="entry name" value="CAP_ED"/>
    <property type="match status" value="1"/>
</dbReference>
<feature type="transmembrane region" description="Helical" evidence="9">
    <location>
        <begin position="1080"/>
        <end position="1103"/>
    </location>
</feature>
<feature type="region of interest" description="Disordered" evidence="8">
    <location>
        <begin position="598"/>
        <end position="646"/>
    </location>
</feature>
<dbReference type="Proteomes" id="UP000479000">
    <property type="component" value="Unassembled WGS sequence"/>
</dbReference>
<dbReference type="InterPro" id="IPR017970">
    <property type="entry name" value="Homeobox_CS"/>
</dbReference>
<dbReference type="InterPro" id="IPR009057">
    <property type="entry name" value="Homeodomain-like_sf"/>
</dbReference>
<evidence type="ECO:0000256" key="1">
    <source>
        <dbReference type="ARBA" id="ARBA00004123"/>
    </source>
</evidence>
<dbReference type="InterPro" id="IPR001827">
    <property type="entry name" value="Homeobox_Antennapedia_CS"/>
</dbReference>
<keyword evidence="9" id="KW-1133">Transmembrane helix</keyword>
<keyword evidence="5 6" id="KW-0539">Nucleus</keyword>
<name>A0A6H5FYU9_9HEMI</name>
<dbReference type="PROSITE" id="PS50042">
    <property type="entry name" value="CNMP_BINDING_3"/>
    <property type="match status" value="1"/>
</dbReference>
<evidence type="ECO:0000256" key="7">
    <source>
        <dbReference type="RuleBase" id="RU000682"/>
    </source>
</evidence>
<proteinExistence type="predicted"/>
<keyword evidence="4 6" id="KW-0371">Homeobox</keyword>
<feature type="compositionally biased region" description="Basic residues" evidence="8">
    <location>
        <begin position="607"/>
        <end position="622"/>
    </location>
</feature>
<keyword evidence="3 6" id="KW-0238">DNA-binding</keyword>
<protein>
    <recommendedName>
        <fullName evidence="14">Cyclic nucleotide-binding domain-containing protein</fullName>
    </recommendedName>
</protein>
<dbReference type="GO" id="GO:0045944">
    <property type="term" value="P:positive regulation of transcription by RNA polymerase II"/>
    <property type="evidence" value="ECO:0007669"/>
    <property type="project" value="TreeGrafter"/>
</dbReference>
<dbReference type="InterPro" id="IPR018490">
    <property type="entry name" value="cNMP-bd_dom_sf"/>
</dbReference>
<evidence type="ECO:0000256" key="3">
    <source>
        <dbReference type="ARBA" id="ARBA00023125"/>
    </source>
</evidence>
<dbReference type="InterPro" id="IPR000595">
    <property type="entry name" value="cNMP-bd_dom"/>
</dbReference>
<dbReference type="SMART" id="SM00389">
    <property type="entry name" value="HOX"/>
    <property type="match status" value="1"/>
</dbReference>
<accession>A0A6H5FYU9</accession>
<evidence type="ECO:0000256" key="4">
    <source>
        <dbReference type="ARBA" id="ARBA00023155"/>
    </source>
</evidence>
<evidence type="ECO:0000256" key="5">
    <source>
        <dbReference type="ARBA" id="ARBA00023242"/>
    </source>
</evidence>
<evidence type="ECO:0000313" key="13">
    <source>
        <dbReference type="Proteomes" id="UP000479000"/>
    </source>
</evidence>
<dbReference type="Gene3D" id="2.60.120.10">
    <property type="entry name" value="Jelly Rolls"/>
    <property type="match status" value="1"/>
</dbReference>
<keyword evidence="9" id="KW-0812">Transmembrane</keyword>
<dbReference type="InterPro" id="IPR014710">
    <property type="entry name" value="RmlC-like_jellyroll"/>
</dbReference>
<gene>
    <name evidence="12" type="ORF">NTEN_LOCUS1229</name>
</gene>
<dbReference type="PROSITE" id="PS00027">
    <property type="entry name" value="HOMEOBOX_1"/>
    <property type="match status" value="1"/>
</dbReference>
<evidence type="ECO:0000256" key="2">
    <source>
        <dbReference type="ARBA" id="ARBA00022473"/>
    </source>
</evidence>
<dbReference type="InterPro" id="IPR020479">
    <property type="entry name" value="HD_metazoa"/>
</dbReference>
<dbReference type="GO" id="GO:0000981">
    <property type="term" value="F:DNA-binding transcription factor activity, RNA polymerase II-specific"/>
    <property type="evidence" value="ECO:0007669"/>
    <property type="project" value="InterPro"/>
</dbReference>
<dbReference type="CDD" id="cd00086">
    <property type="entry name" value="homeodomain"/>
    <property type="match status" value="1"/>
</dbReference>
<keyword evidence="9" id="KW-0472">Membrane</keyword>
<dbReference type="Gene3D" id="1.10.10.60">
    <property type="entry name" value="Homeodomain-like"/>
    <property type="match status" value="1"/>
</dbReference>
<evidence type="ECO:0008006" key="14">
    <source>
        <dbReference type="Google" id="ProtNLM"/>
    </source>
</evidence>
<dbReference type="InterPro" id="IPR001356">
    <property type="entry name" value="HD"/>
</dbReference>
<dbReference type="PANTHER" id="PTHR45771:SF14">
    <property type="entry name" value="HOMEOTIC PROTEIN DEFORMED"/>
    <property type="match status" value="1"/>
</dbReference>
<feature type="domain" description="Cyclic nucleotide-binding" evidence="10">
    <location>
        <begin position="1662"/>
        <end position="1766"/>
    </location>
</feature>
<dbReference type="InterPro" id="IPR050609">
    <property type="entry name" value="Antp_homeobox_Deformed_sf"/>
</dbReference>
<comment type="subcellular location">
    <subcellularLocation>
        <location evidence="1 6 7">Nucleus</location>
    </subcellularLocation>
</comment>
<dbReference type="GO" id="GO:0009952">
    <property type="term" value="P:anterior/posterior pattern specification"/>
    <property type="evidence" value="ECO:0007669"/>
    <property type="project" value="TreeGrafter"/>
</dbReference>
<feature type="region of interest" description="Disordered" evidence="8">
    <location>
        <begin position="264"/>
        <end position="313"/>
    </location>
</feature>